<evidence type="ECO:0000313" key="2">
    <source>
        <dbReference type="EMBL" id="KAF4585640.1"/>
    </source>
</evidence>
<feature type="compositionally biased region" description="Basic and acidic residues" evidence="1">
    <location>
        <begin position="122"/>
        <end position="131"/>
    </location>
</feature>
<dbReference type="Pfam" id="PF04032">
    <property type="entry name" value="Rpr2"/>
    <property type="match status" value="1"/>
</dbReference>
<gene>
    <name evidence="2" type="ORF">GQ602_004945</name>
</gene>
<accession>A0A8H4Q594</accession>
<protein>
    <submittedName>
        <fullName evidence="2">DUF866 domain protein</fullName>
    </submittedName>
</protein>
<feature type="region of interest" description="Disordered" evidence="1">
    <location>
        <begin position="45"/>
        <end position="106"/>
    </location>
</feature>
<reference evidence="2 3" key="1">
    <citation type="journal article" date="2020" name="G3 (Bethesda)">
        <title>Genetic Underpinnings of Host Manipulation by Ophiocordyceps as Revealed by Comparative Transcriptomics.</title>
        <authorList>
            <person name="Will I."/>
            <person name="Das B."/>
            <person name="Trinh T."/>
            <person name="Brachmann A."/>
            <person name="Ohm R.A."/>
            <person name="de Bekker C."/>
        </authorList>
    </citation>
    <scope>NUCLEOTIDE SEQUENCE [LARGE SCALE GENOMIC DNA]</scope>
    <source>
        <strain evidence="2 3">EC05</strain>
    </source>
</reference>
<organism evidence="2 3">
    <name type="scientific">Ophiocordyceps camponoti-floridani</name>
    <dbReference type="NCBI Taxonomy" id="2030778"/>
    <lineage>
        <taxon>Eukaryota</taxon>
        <taxon>Fungi</taxon>
        <taxon>Dikarya</taxon>
        <taxon>Ascomycota</taxon>
        <taxon>Pezizomycotina</taxon>
        <taxon>Sordariomycetes</taxon>
        <taxon>Hypocreomycetidae</taxon>
        <taxon>Hypocreales</taxon>
        <taxon>Ophiocordycipitaceae</taxon>
        <taxon>Ophiocordyceps</taxon>
    </lineage>
</organism>
<evidence type="ECO:0000256" key="1">
    <source>
        <dbReference type="SAM" id="MobiDB-lite"/>
    </source>
</evidence>
<feature type="compositionally biased region" description="Basic and acidic residues" evidence="1">
    <location>
        <begin position="72"/>
        <end position="85"/>
    </location>
</feature>
<sequence length="151" mass="16138">MASTDLTTRLNFLTDAAHLLHSSAPETSAHLMRHRSVLMSRSGFTQPPLQRQHVCSAEGAHEGQSEGQSDNNLRHKQEVGKREQQAARQRPKGRLAGSALSPAAGINGLADAGRFHEELGRSKAIVRRDDVESSAASVSPIATGVDPPTSD</sequence>
<feature type="region of interest" description="Disordered" evidence="1">
    <location>
        <begin position="122"/>
        <end position="151"/>
    </location>
</feature>
<comment type="caution">
    <text evidence="2">The sequence shown here is derived from an EMBL/GenBank/DDBJ whole genome shotgun (WGS) entry which is preliminary data.</text>
</comment>
<evidence type="ECO:0000313" key="3">
    <source>
        <dbReference type="Proteomes" id="UP000562929"/>
    </source>
</evidence>
<dbReference type="EMBL" id="JAACLJ010000005">
    <property type="protein sequence ID" value="KAF4585640.1"/>
    <property type="molecule type" value="Genomic_DNA"/>
</dbReference>
<proteinExistence type="predicted"/>
<name>A0A8H4Q594_9HYPO</name>
<dbReference type="Proteomes" id="UP000562929">
    <property type="component" value="Unassembled WGS sequence"/>
</dbReference>
<dbReference type="OrthoDB" id="438080at2759"/>
<dbReference type="InterPro" id="IPR007175">
    <property type="entry name" value="Rpr2/Snm1/Rpp21"/>
</dbReference>
<dbReference type="AlphaFoldDB" id="A0A8H4Q594"/>
<dbReference type="GO" id="GO:0006396">
    <property type="term" value="P:RNA processing"/>
    <property type="evidence" value="ECO:0007669"/>
    <property type="project" value="InterPro"/>
</dbReference>
<keyword evidence="3" id="KW-1185">Reference proteome</keyword>